<dbReference type="OrthoDB" id="9804647at2"/>
<evidence type="ECO:0000256" key="15">
    <source>
        <dbReference type="SAM" id="Coils"/>
    </source>
</evidence>
<dbReference type="AlphaFoldDB" id="A0A4R2NKU8"/>
<dbReference type="InterPro" id="IPR002317">
    <property type="entry name" value="Ser-tRNA-ligase_type_1"/>
</dbReference>
<feature type="binding site" evidence="13">
    <location>
        <position position="262"/>
    </location>
    <ligand>
        <name>L-serine</name>
        <dbReference type="ChEBI" id="CHEBI:33384"/>
    </ligand>
</feature>
<feature type="binding site" evidence="12">
    <location>
        <position position="387"/>
    </location>
    <ligand>
        <name>L-serine</name>
        <dbReference type="ChEBI" id="CHEBI:33384"/>
    </ligand>
</feature>
<evidence type="ECO:0000256" key="4">
    <source>
        <dbReference type="ARBA" id="ARBA00022490"/>
    </source>
</evidence>
<dbReference type="PANTHER" id="PTHR43697">
    <property type="entry name" value="SERYL-TRNA SYNTHETASE"/>
    <property type="match status" value="1"/>
</dbReference>
<feature type="domain" description="Aminoacyl-transfer RNA synthetases class-II family profile" evidence="16">
    <location>
        <begin position="170"/>
        <end position="412"/>
    </location>
</feature>
<keyword evidence="15" id="KW-0175">Coiled coil</keyword>
<dbReference type="Gene3D" id="1.10.287.40">
    <property type="entry name" value="Serine-tRNA synthetase, tRNA binding domain"/>
    <property type="match status" value="1"/>
</dbReference>
<dbReference type="SUPFAM" id="SSF46589">
    <property type="entry name" value="tRNA-binding arm"/>
    <property type="match status" value="1"/>
</dbReference>
<evidence type="ECO:0000256" key="8">
    <source>
        <dbReference type="ARBA" id="ARBA00022917"/>
    </source>
</evidence>
<comment type="caution">
    <text evidence="17">The sequence shown here is derived from an EMBL/GenBank/DDBJ whole genome shotgun (WGS) entry which is preliminary data.</text>
</comment>
<accession>A0A4R2NKU8</accession>
<comment type="subcellular location">
    <subcellularLocation>
        <location evidence="1 12">Cytoplasm</location>
    </subcellularLocation>
</comment>
<dbReference type="InterPro" id="IPR006195">
    <property type="entry name" value="aa-tRNA-synth_II"/>
</dbReference>
<dbReference type="GO" id="GO:0005737">
    <property type="term" value="C:cytoplasm"/>
    <property type="evidence" value="ECO:0007669"/>
    <property type="project" value="UniProtKB-SubCell"/>
</dbReference>
<keyword evidence="6 12" id="KW-0547">Nucleotide-binding</keyword>
<gene>
    <name evidence="12" type="primary">serS</name>
    <name evidence="17" type="ORF">EV207_13730</name>
</gene>
<reference evidence="17 18" key="1">
    <citation type="submission" date="2019-03" db="EMBL/GenBank/DDBJ databases">
        <title>Genomic Encyclopedia of Type Strains, Phase IV (KMG-IV): sequencing the most valuable type-strain genomes for metagenomic binning, comparative biology and taxonomic classification.</title>
        <authorList>
            <person name="Goeker M."/>
        </authorList>
    </citation>
    <scope>NUCLEOTIDE SEQUENCE [LARGE SCALE GENOMIC DNA]</scope>
    <source>
        <strain evidence="17 18">DSM 19377</strain>
    </source>
</reference>
<comment type="pathway">
    <text evidence="2 12">Aminoacyl-tRNA biosynthesis; selenocysteinyl-tRNA(Sec) biosynthesis; L-seryl-tRNA(Sec) from L-serine and tRNA(Sec): step 1/1.</text>
</comment>
<feature type="binding site" evidence="12">
    <location>
        <begin position="231"/>
        <end position="233"/>
    </location>
    <ligand>
        <name>L-serine</name>
        <dbReference type="ChEBI" id="CHEBI:33384"/>
    </ligand>
</feature>
<dbReference type="InterPro" id="IPR045864">
    <property type="entry name" value="aa-tRNA-synth_II/BPL/LPL"/>
</dbReference>
<keyword evidence="8 12" id="KW-0648">Protein biosynthesis</keyword>
<name>A0A4R2NKU8_9BACL</name>
<keyword evidence="5 12" id="KW-0436">Ligase</keyword>
<keyword evidence="18" id="KW-1185">Reference proteome</keyword>
<feature type="binding site" evidence="12 14">
    <location>
        <begin position="262"/>
        <end position="264"/>
    </location>
    <ligand>
        <name>ATP</name>
        <dbReference type="ChEBI" id="CHEBI:30616"/>
    </ligand>
</feature>
<dbReference type="Pfam" id="PF02403">
    <property type="entry name" value="Seryl_tRNA_N"/>
    <property type="match status" value="1"/>
</dbReference>
<keyword evidence="9 12" id="KW-0030">Aminoacyl-tRNA synthetase</keyword>
<sequence>MLDLKFVRENYDDIKAKLANRGEDLSDFDKFQGYDGKRRELIKKVEVLKARRNEVSQDIAKKKRAKEDADDLIKEMREVGDEVKVLDEELRRVEVDLQQLMLAIPNIPHESTPVGADEDDNVEIRKWGDVPQFDFEPKPHWDLATELGILDFERAAKVTGSRFVFYKGLGARLERALINFMMDLHQEEHGYTEMLPPYLVNRTSMTGTGQLPKFEEDAFKIREEDYFLIPTAEVPVTNYYRDDILTGDELPKAYVAYSACFRSEAGSAGRDTRGLIRQHQFNKVELVRFVKPEDSYNELEKLTGHAEKVLQLLGLPYRVLSMCTGDLGFTAAKKYDLEVWIPSYETYREISSCSNFEDYQARRANIRFRRDPKSKQKPEFVHTMNGSGLAIGRTVAAILENYQQADGSIVIPEVLRPYMRNVEKIEVK</sequence>
<dbReference type="EC" id="6.1.1.11" evidence="12"/>
<keyword evidence="4 12" id="KW-0963">Cytoplasm</keyword>
<dbReference type="InterPro" id="IPR033729">
    <property type="entry name" value="SerRS_core"/>
</dbReference>
<comment type="catalytic activity">
    <reaction evidence="11 12">
        <text>tRNA(Ser) + L-serine + ATP = L-seryl-tRNA(Ser) + AMP + diphosphate + H(+)</text>
        <dbReference type="Rhea" id="RHEA:12292"/>
        <dbReference type="Rhea" id="RHEA-COMP:9669"/>
        <dbReference type="Rhea" id="RHEA-COMP:9703"/>
        <dbReference type="ChEBI" id="CHEBI:15378"/>
        <dbReference type="ChEBI" id="CHEBI:30616"/>
        <dbReference type="ChEBI" id="CHEBI:33019"/>
        <dbReference type="ChEBI" id="CHEBI:33384"/>
        <dbReference type="ChEBI" id="CHEBI:78442"/>
        <dbReference type="ChEBI" id="CHEBI:78533"/>
        <dbReference type="ChEBI" id="CHEBI:456215"/>
        <dbReference type="EC" id="6.1.1.11"/>
    </reaction>
</comment>
<proteinExistence type="inferred from homology"/>
<evidence type="ECO:0000256" key="13">
    <source>
        <dbReference type="PIRSR" id="PIRSR001529-1"/>
    </source>
</evidence>
<evidence type="ECO:0000256" key="11">
    <source>
        <dbReference type="ARBA" id="ARBA00048823"/>
    </source>
</evidence>
<evidence type="ECO:0000256" key="12">
    <source>
        <dbReference type="HAMAP-Rule" id="MF_00176"/>
    </source>
</evidence>
<evidence type="ECO:0000256" key="5">
    <source>
        <dbReference type="ARBA" id="ARBA00022598"/>
    </source>
</evidence>
<dbReference type="PROSITE" id="PS50862">
    <property type="entry name" value="AA_TRNA_LIGASE_II"/>
    <property type="match status" value="1"/>
</dbReference>
<dbReference type="GO" id="GO:0006434">
    <property type="term" value="P:seryl-tRNA aminoacylation"/>
    <property type="evidence" value="ECO:0007669"/>
    <property type="project" value="UniProtKB-UniRule"/>
</dbReference>
<evidence type="ECO:0000256" key="9">
    <source>
        <dbReference type="ARBA" id="ARBA00023146"/>
    </source>
</evidence>
<comment type="similarity">
    <text evidence="3 12">Belongs to the class-II aminoacyl-tRNA synthetase family. Type-1 seryl-tRNA synthetase subfamily.</text>
</comment>
<dbReference type="EMBL" id="SLXK01000037">
    <property type="protein sequence ID" value="TCP22140.1"/>
    <property type="molecule type" value="Genomic_DNA"/>
</dbReference>
<dbReference type="Pfam" id="PF00587">
    <property type="entry name" value="tRNA-synt_2b"/>
    <property type="match status" value="1"/>
</dbReference>
<organism evidence="17 18">
    <name type="scientific">Scopulibacillus darangshiensis</name>
    <dbReference type="NCBI Taxonomy" id="442528"/>
    <lineage>
        <taxon>Bacteria</taxon>
        <taxon>Bacillati</taxon>
        <taxon>Bacillota</taxon>
        <taxon>Bacilli</taxon>
        <taxon>Bacillales</taxon>
        <taxon>Sporolactobacillaceae</taxon>
        <taxon>Scopulibacillus</taxon>
    </lineage>
</organism>
<dbReference type="CDD" id="cd00770">
    <property type="entry name" value="SerRS_core"/>
    <property type="match status" value="1"/>
</dbReference>
<evidence type="ECO:0000259" key="16">
    <source>
        <dbReference type="PROSITE" id="PS50862"/>
    </source>
</evidence>
<feature type="binding site" evidence="13">
    <location>
        <position position="385"/>
    </location>
    <ligand>
        <name>L-serine</name>
        <dbReference type="ChEBI" id="CHEBI:33384"/>
    </ligand>
</feature>
<evidence type="ECO:0000256" key="7">
    <source>
        <dbReference type="ARBA" id="ARBA00022840"/>
    </source>
</evidence>
<dbReference type="UniPathway" id="UPA00906">
    <property type="reaction ID" value="UER00895"/>
</dbReference>
<comment type="function">
    <text evidence="12">Catalyzes the attachment of serine to tRNA(Ser). Is also able to aminoacylate tRNA(Sec) with serine, to form the misacylated tRNA L-seryl-tRNA(Sec), which will be further converted into selenocysteinyl-tRNA(Sec).</text>
</comment>
<dbReference type="GO" id="GO:0004828">
    <property type="term" value="F:serine-tRNA ligase activity"/>
    <property type="evidence" value="ECO:0007669"/>
    <property type="project" value="UniProtKB-UniRule"/>
</dbReference>
<dbReference type="Gene3D" id="3.30.930.10">
    <property type="entry name" value="Bira Bifunctional Protein, Domain 2"/>
    <property type="match status" value="1"/>
</dbReference>
<dbReference type="PRINTS" id="PR00981">
    <property type="entry name" value="TRNASYNTHSER"/>
</dbReference>
<evidence type="ECO:0000256" key="14">
    <source>
        <dbReference type="PIRSR" id="PIRSR001529-2"/>
    </source>
</evidence>
<comment type="subunit">
    <text evidence="12">Homodimer. The tRNA molecule binds across the dimer.</text>
</comment>
<dbReference type="GO" id="GO:0016260">
    <property type="term" value="P:selenocysteine biosynthetic process"/>
    <property type="evidence" value="ECO:0007669"/>
    <property type="project" value="UniProtKB-UniRule"/>
</dbReference>
<dbReference type="InterPro" id="IPR042103">
    <property type="entry name" value="SerRS_1_N_sf"/>
</dbReference>
<evidence type="ECO:0000256" key="6">
    <source>
        <dbReference type="ARBA" id="ARBA00022741"/>
    </source>
</evidence>
<dbReference type="GO" id="GO:0016740">
    <property type="term" value="F:transferase activity"/>
    <property type="evidence" value="ECO:0007669"/>
    <property type="project" value="UniProtKB-ARBA"/>
</dbReference>
<dbReference type="GO" id="GO:0140096">
    <property type="term" value="F:catalytic activity, acting on a protein"/>
    <property type="evidence" value="ECO:0007669"/>
    <property type="project" value="UniProtKB-ARBA"/>
</dbReference>
<dbReference type="InterPro" id="IPR002314">
    <property type="entry name" value="aa-tRNA-synt_IIb"/>
</dbReference>
<dbReference type="RefSeq" id="WP_132747605.1">
    <property type="nucleotide sequence ID" value="NZ_SLXK01000037.1"/>
</dbReference>
<keyword evidence="7 12" id="KW-0067">ATP-binding</keyword>
<dbReference type="InterPro" id="IPR010978">
    <property type="entry name" value="tRNA-bd_arm"/>
</dbReference>
<comment type="domain">
    <text evidence="12">Consists of two distinct domains, a catalytic core and a N-terminal extension that is involved in tRNA binding.</text>
</comment>
<dbReference type="NCBIfam" id="TIGR00414">
    <property type="entry name" value="serS"/>
    <property type="match status" value="1"/>
</dbReference>
<protein>
    <recommendedName>
        <fullName evidence="12">Serine--tRNA ligase</fullName>
        <ecNumber evidence="12">6.1.1.11</ecNumber>
    </recommendedName>
    <alternativeName>
        <fullName evidence="12">Seryl-tRNA synthetase</fullName>
        <shortName evidence="12">SerRS</shortName>
    </alternativeName>
    <alternativeName>
        <fullName evidence="12">Seryl-tRNA(Ser/Sec) synthetase</fullName>
    </alternativeName>
</protein>
<feature type="coiled-coil region" evidence="15">
    <location>
        <begin position="38"/>
        <end position="103"/>
    </location>
</feature>
<dbReference type="HAMAP" id="MF_00176">
    <property type="entry name" value="Ser_tRNA_synth_type1"/>
    <property type="match status" value="1"/>
</dbReference>
<evidence type="ECO:0000313" key="17">
    <source>
        <dbReference type="EMBL" id="TCP22140.1"/>
    </source>
</evidence>
<dbReference type="PIRSF" id="PIRSF001529">
    <property type="entry name" value="Ser-tRNA-synth_IIa"/>
    <property type="match status" value="1"/>
</dbReference>
<dbReference type="Proteomes" id="UP000295416">
    <property type="component" value="Unassembled WGS sequence"/>
</dbReference>
<feature type="binding site" evidence="12 13">
    <location>
        <position position="285"/>
    </location>
    <ligand>
        <name>L-serine</name>
        <dbReference type="ChEBI" id="CHEBI:33384"/>
    </ligand>
</feature>
<dbReference type="InterPro" id="IPR015866">
    <property type="entry name" value="Ser-tRNA-synth_1_N"/>
</dbReference>
<evidence type="ECO:0000256" key="10">
    <source>
        <dbReference type="ARBA" id="ARBA00047929"/>
    </source>
</evidence>
<dbReference type="PANTHER" id="PTHR43697:SF1">
    <property type="entry name" value="SERINE--TRNA LIGASE"/>
    <property type="match status" value="1"/>
</dbReference>
<evidence type="ECO:0000256" key="3">
    <source>
        <dbReference type="ARBA" id="ARBA00010728"/>
    </source>
</evidence>
<dbReference type="SUPFAM" id="SSF55681">
    <property type="entry name" value="Class II aaRS and biotin synthetases"/>
    <property type="match status" value="1"/>
</dbReference>
<evidence type="ECO:0000256" key="1">
    <source>
        <dbReference type="ARBA" id="ARBA00004496"/>
    </source>
</evidence>
<comment type="catalytic activity">
    <reaction evidence="10 12">
        <text>tRNA(Sec) + L-serine + ATP = L-seryl-tRNA(Sec) + AMP + diphosphate + H(+)</text>
        <dbReference type="Rhea" id="RHEA:42580"/>
        <dbReference type="Rhea" id="RHEA-COMP:9742"/>
        <dbReference type="Rhea" id="RHEA-COMP:10128"/>
        <dbReference type="ChEBI" id="CHEBI:15378"/>
        <dbReference type="ChEBI" id="CHEBI:30616"/>
        <dbReference type="ChEBI" id="CHEBI:33019"/>
        <dbReference type="ChEBI" id="CHEBI:33384"/>
        <dbReference type="ChEBI" id="CHEBI:78442"/>
        <dbReference type="ChEBI" id="CHEBI:78533"/>
        <dbReference type="ChEBI" id="CHEBI:456215"/>
        <dbReference type="EC" id="6.1.1.11"/>
    </reaction>
</comment>
<dbReference type="GO" id="GO:0005524">
    <property type="term" value="F:ATP binding"/>
    <property type="evidence" value="ECO:0007669"/>
    <property type="project" value="UniProtKB-UniRule"/>
</dbReference>
<feature type="binding site" evidence="12 14">
    <location>
        <begin position="349"/>
        <end position="352"/>
    </location>
    <ligand>
        <name>ATP</name>
        <dbReference type="ChEBI" id="CHEBI:30616"/>
    </ligand>
</feature>
<feature type="binding site" evidence="13">
    <location>
        <position position="231"/>
    </location>
    <ligand>
        <name>L-serine</name>
        <dbReference type="ChEBI" id="CHEBI:33384"/>
    </ligand>
</feature>
<evidence type="ECO:0000313" key="18">
    <source>
        <dbReference type="Proteomes" id="UP000295416"/>
    </source>
</evidence>
<comment type="caution">
    <text evidence="12">Lacks conserved residue(s) required for the propagation of feature annotation.</text>
</comment>
<evidence type="ECO:0000256" key="2">
    <source>
        <dbReference type="ARBA" id="ARBA00005045"/>
    </source>
</evidence>